<protein>
    <submittedName>
        <fullName evidence="1">50S ribosome-binding protein YggL</fullName>
    </submittedName>
</protein>
<gene>
    <name evidence="1" type="ORF">GCM10022277_33250</name>
</gene>
<reference evidence="2" key="1">
    <citation type="journal article" date="2019" name="Int. J. Syst. Evol. Microbiol.">
        <title>The Global Catalogue of Microorganisms (GCM) 10K type strain sequencing project: providing services to taxonomists for standard genome sequencing and annotation.</title>
        <authorList>
            <consortium name="The Broad Institute Genomics Platform"/>
            <consortium name="The Broad Institute Genome Sequencing Center for Infectious Disease"/>
            <person name="Wu L."/>
            <person name="Ma J."/>
        </authorList>
    </citation>
    <scope>NUCLEOTIDE SEQUENCE [LARGE SCALE GENOMIC DNA]</scope>
    <source>
        <strain evidence="2">JCM 17551</strain>
    </source>
</reference>
<evidence type="ECO:0000313" key="1">
    <source>
        <dbReference type="EMBL" id="GAA3934005.1"/>
    </source>
</evidence>
<dbReference type="PANTHER" id="PTHR38778:SF1">
    <property type="entry name" value="CYTOPLASMIC PROTEIN"/>
    <property type="match status" value="1"/>
</dbReference>
<keyword evidence="2" id="KW-1185">Reference proteome</keyword>
<organism evidence="1 2">
    <name type="scientific">Litoribacillus peritrichatus</name>
    <dbReference type="NCBI Taxonomy" id="718191"/>
    <lineage>
        <taxon>Bacteria</taxon>
        <taxon>Pseudomonadati</taxon>
        <taxon>Pseudomonadota</taxon>
        <taxon>Gammaproteobacteria</taxon>
        <taxon>Oceanospirillales</taxon>
        <taxon>Oceanospirillaceae</taxon>
        <taxon>Litoribacillus</taxon>
    </lineage>
</organism>
<proteinExistence type="predicted"/>
<name>A0ABP7N0I1_9GAMM</name>
<dbReference type="EMBL" id="BAABBN010000012">
    <property type="protein sequence ID" value="GAA3934005.1"/>
    <property type="molecule type" value="Genomic_DNA"/>
</dbReference>
<evidence type="ECO:0000313" key="2">
    <source>
        <dbReference type="Proteomes" id="UP001501565"/>
    </source>
</evidence>
<accession>A0ABP7N0I1</accession>
<comment type="caution">
    <text evidence="1">The sequence shown here is derived from an EMBL/GenBank/DDBJ whole genome shotgun (WGS) entry which is preliminary data.</text>
</comment>
<dbReference type="InterPro" id="IPR007416">
    <property type="entry name" value="YggL_50S_bp"/>
</dbReference>
<dbReference type="RefSeq" id="WP_344799714.1">
    <property type="nucleotide sequence ID" value="NZ_BAABBN010000012.1"/>
</dbReference>
<dbReference type="Proteomes" id="UP001501565">
    <property type="component" value="Unassembled WGS sequence"/>
</dbReference>
<dbReference type="Pfam" id="PF04320">
    <property type="entry name" value="YggL_50S_bp"/>
    <property type="match status" value="1"/>
</dbReference>
<dbReference type="PANTHER" id="PTHR38778">
    <property type="entry name" value="CYTOPLASMIC PROTEIN-RELATED"/>
    <property type="match status" value="1"/>
</dbReference>
<sequence>MTQTPKRSRRLRKKLFVDEFAVKGFGFSCSVNTNNEQELDQFFDGLLDLVESRNLQIGGGGNEGTFEGYVSSAKRYGSATEEDKSALTDWLAAQANVTDVNIEALTDAYYD</sequence>